<comment type="caution">
    <text evidence="5">The sequence shown here is derived from an EMBL/GenBank/DDBJ whole genome shotgun (WGS) entry which is preliminary data.</text>
</comment>
<sequence>MKDNIKGFFGLPLQEREEVAQLPGDLEGYGQAFVQSEEQKLDWADMLFIYTQPPHFRNYKHWPAQPPTFRYESAEHRVVINAKEERIFIAAFHSPLFGKTVGPLAEIVDKNSNH</sequence>
<evidence type="ECO:0000259" key="4">
    <source>
        <dbReference type="Pfam" id="PF14226"/>
    </source>
</evidence>
<keyword evidence="2" id="KW-0560">Oxidoreductase</keyword>
<dbReference type="GO" id="GO:0016491">
    <property type="term" value="F:oxidoreductase activity"/>
    <property type="evidence" value="ECO:0007669"/>
    <property type="project" value="UniProtKB-KW"/>
</dbReference>
<dbReference type="OrthoDB" id="288590at2759"/>
<dbReference type="SUPFAM" id="SSF51197">
    <property type="entry name" value="Clavaminate synthase-like"/>
    <property type="match status" value="1"/>
</dbReference>
<name>A0A833R1B8_9POAL</name>
<organism evidence="5 6">
    <name type="scientific">Carex littledalei</name>
    <dbReference type="NCBI Taxonomy" id="544730"/>
    <lineage>
        <taxon>Eukaryota</taxon>
        <taxon>Viridiplantae</taxon>
        <taxon>Streptophyta</taxon>
        <taxon>Embryophyta</taxon>
        <taxon>Tracheophyta</taxon>
        <taxon>Spermatophyta</taxon>
        <taxon>Magnoliopsida</taxon>
        <taxon>Liliopsida</taxon>
        <taxon>Poales</taxon>
        <taxon>Cyperaceae</taxon>
        <taxon>Cyperoideae</taxon>
        <taxon>Cariceae</taxon>
        <taxon>Carex</taxon>
        <taxon>Carex subgen. Euthyceras</taxon>
    </lineage>
</organism>
<protein>
    <submittedName>
        <fullName evidence="5">S-norcoclaurine synthase 1-like protein</fullName>
    </submittedName>
</protein>
<keyword evidence="3" id="KW-0408">Iron</keyword>
<proteinExistence type="predicted"/>
<dbReference type="EMBL" id="SWLB01000003">
    <property type="protein sequence ID" value="KAF3340475.1"/>
    <property type="molecule type" value="Genomic_DNA"/>
</dbReference>
<dbReference type="InterPro" id="IPR027443">
    <property type="entry name" value="IPNS-like_sf"/>
</dbReference>
<dbReference type="Proteomes" id="UP000623129">
    <property type="component" value="Unassembled WGS sequence"/>
</dbReference>
<dbReference type="InterPro" id="IPR050295">
    <property type="entry name" value="Plant_2OG-oxidoreductases"/>
</dbReference>
<evidence type="ECO:0000313" key="6">
    <source>
        <dbReference type="Proteomes" id="UP000623129"/>
    </source>
</evidence>
<gene>
    <name evidence="5" type="ORF">FCM35_KLT16246</name>
</gene>
<dbReference type="GO" id="GO:0046872">
    <property type="term" value="F:metal ion binding"/>
    <property type="evidence" value="ECO:0007669"/>
    <property type="project" value="UniProtKB-KW"/>
</dbReference>
<evidence type="ECO:0000256" key="2">
    <source>
        <dbReference type="ARBA" id="ARBA00023002"/>
    </source>
</evidence>
<keyword evidence="6" id="KW-1185">Reference proteome</keyword>
<dbReference type="Pfam" id="PF14226">
    <property type="entry name" value="DIOX_N"/>
    <property type="match status" value="1"/>
</dbReference>
<dbReference type="InterPro" id="IPR026992">
    <property type="entry name" value="DIOX_N"/>
</dbReference>
<keyword evidence="1" id="KW-0479">Metal-binding</keyword>
<evidence type="ECO:0000313" key="5">
    <source>
        <dbReference type="EMBL" id="KAF3340475.1"/>
    </source>
</evidence>
<reference evidence="5" key="1">
    <citation type="submission" date="2020-01" db="EMBL/GenBank/DDBJ databases">
        <title>Genome sequence of Kobresia littledalei, the first chromosome-level genome in the family Cyperaceae.</title>
        <authorList>
            <person name="Qu G."/>
        </authorList>
    </citation>
    <scope>NUCLEOTIDE SEQUENCE</scope>
    <source>
        <strain evidence="5">C.B.Clarke</strain>
        <tissue evidence="5">Leaf</tissue>
    </source>
</reference>
<evidence type="ECO:0000256" key="1">
    <source>
        <dbReference type="ARBA" id="ARBA00022723"/>
    </source>
</evidence>
<accession>A0A833R1B8</accession>
<dbReference type="PANTHER" id="PTHR47991">
    <property type="entry name" value="OXOGLUTARATE/IRON-DEPENDENT DIOXYGENASE"/>
    <property type="match status" value="1"/>
</dbReference>
<evidence type="ECO:0000256" key="3">
    <source>
        <dbReference type="ARBA" id="ARBA00023004"/>
    </source>
</evidence>
<dbReference type="AlphaFoldDB" id="A0A833R1B8"/>
<dbReference type="Gene3D" id="2.60.120.330">
    <property type="entry name" value="B-lactam Antibiotic, Isopenicillin N Synthase, Chain"/>
    <property type="match status" value="2"/>
</dbReference>
<feature type="domain" description="Non-haem dioxygenase N-terminal" evidence="4">
    <location>
        <begin position="1"/>
        <end position="64"/>
    </location>
</feature>